<organism evidence="2 3">
    <name type="scientific">Plenodomus tracheiphilus IPT5</name>
    <dbReference type="NCBI Taxonomy" id="1408161"/>
    <lineage>
        <taxon>Eukaryota</taxon>
        <taxon>Fungi</taxon>
        <taxon>Dikarya</taxon>
        <taxon>Ascomycota</taxon>
        <taxon>Pezizomycotina</taxon>
        <taxon>Dothideomycetes</taxon>
        <taxon>Pleosporomycetidae</taxon>
        <taxon>Pleosporales</taxon>
        <taxon>Pleosporineae</taxon>
        <taxon>Leptosphaeriaceae</taxon>
        <taxon>Plenodomus</taxon>
    </lineage>
</organism>
<gene>
    <name evidence="2" type="ORF">T440DRAFT_183372</name>
</gene>
<evidence type="ECO:0000313" key="3">
    <source>
        <dbReference type="Proteomes" id="UP000799423"/>
    </source>
</evidence>
<accession>A0A6A7AX30</accession>
<dbReference type="AlphaFoldDB" id="A0A6A7AX30"/>
<protein>
    <submittedName>
        <fullName evidence="2">Uncharacterized protein</fullName>
    </submittedName>
</protein>
<name>A0A6A7AX30_9PLEO</name>
<evidence type="ECO:0000313" key="2">
    <source>
        <dbReference type="EMBL" id="KAF2847846.1"/>
    </source>
</evidence>
<dbReference type="EMBL" id="MU006322">
    <property type="protein sequence ID" value="KAF2847846.1"/>
    <property type="molecule type" value="Genomic_DNA"/>
</dbReference>
<feature type="region of interest" description="Disordered" evidence="1">
    <location>
        <begin position="99"/>
        <end position="118"/>
    </location>
</feature>
<dbReference type="Proteomes" id="UP000799423">
    <property type="component" value="Unassembled WGS sequence"/>
</dbReference>
<proteinExistence type="predicted"/>
<sequence length="179" mass="20087">MKMAGCSGWWTVDFRVVGRVMVVSRPDIGESRLSIALIRCDDECRCAELTRPVRGEGDEFLRSPIRVVDRTGRCGLPCSRSVGTELGRDLPQHLPLRRLSPSSAPTKHPHGKCSVDDRQVPVPTGGITLLSRDYRRNRHKIEGRSFLVSALEHGRCPEASNGLLSGRECMRNMRLNRRQ</sequence>
<evidence type="ECO:0000256" key="1">
    <source>
        <dbReference type="SAM" id="MobiDB-lite"/>
    </source>
</evidence>
<reference evidence="2" key="1">
    <citation type="submission" date="2020-01" db="EMBL/GenBank/DDBJ databases">
        <authorList>
            <consortium name="DOE Joint Genome Institute"/>
            <person name="Haridas S."/>
            <person name="Albert R."/>
            <person name="Binder M."/>
            <person name="Bloem J."/>
            <person name="Labutti K."/>
            <person name="Salamov A."/>
            <person name="Andreopoulos B."/>
            <person name="Baker S.E."/>
            <person name="Barry K."/>
            <person name="Bills G."/>
            <person name="Bluhm B.H."/>
            <person name="Cannon C."/>
            <person name="Castanera R."/>
            <person name="Culley D.E."/>
            <person name="Daum C."/>
            <person name="Ezra D."/>
            <person name="Gonzalez J.B."/>
            <person name="Henrissat B."/>
            <person name="Kuo A."/>
            <person name="Liang C."/>
            <person name="Lipzen A."/>
            <person name="Lutzoni F."/>
            <person name="Magnuson J."/>
            <person name="Mondo S."/>
            <person name="Nolan M."/>
            <person name="Ohm R."/>
            <person name="Pangilinan J."/>
            <person name="Park H.-J."/>
            <person name="Ramirez L."/>
            <person name="Alfaro M."/>
            <person name="Sun H."/>
            <person name="Tritt A."/>
            <person name="Yoshinaga Y."/>
            <person name="Zwiers L.-H."/>
            <person name="Turgeon B.G."/>
            <person name="Goodwin S.B."/>
            <person name="Spatafora J.W."/>
            <person name="Crous P.W."/>
            <person name="Grigoriev I.V."/>
        </authorList>
    </citation>
    <scope>NUCLEOTIDE SEQUENCE</scope>
    <source>
        <strain evidence="2">IPT5</strain>
    </source>
</reference>
<keyword evidence="3" id="KW-1185">Reference proteome</keyword>